<dbReference type="EMBL" id="CAKOAT010449598">
    <property type="protein sequence ID" value="CAH8374412.1"/>
    <property type="molecule type" value="Genomic_DNA"/>
</dbReference>
<dbReference type="AlphaFoldDB" id="A0ABC8L849"/>
<gene>
    <name evidence="5" type="ORF">ERUC_LOCUS32019</name>
</gene>
<feature type="region of interest" description="Disordered" evidence="4">
    <location>
        <begin position="172"/>
        <end position="191"/>
    </location>
</feature>
<dbReference type="PANTHER" id="PTHR34451">
    <property type="entry name" value="PHD FINGER FAMILY PROTEIN"/>
    <property type="match status" value="1"/>
</dbReference>
<comment type="caution">
    <text evidence="5">The sequence shown here is derived from an EMBL/GenBank/DDBJ whole genome shotgun (WGS) entry which is preliminary data.</text>
</comment>
<evidence type="ECO:0000313" key="5">
    <source>
        <dbReference type="EMBL" id="CAH8374412.1"/>
    </source>
</evidence>
<evidence type="ECO:0000256" key="3">
    <source>
        <dbReference type="ARBA" id="ARBA00022833"/>
    </source>
</evidence>
<accession>A0ABC8L849</accession>
<proteinExistence type="predicted"/>
<evidence type="ECO:0000256" key="1">
    <source>
        <dbReference type="ARBA" id="ARBA00022723"/>
    </source>
</evidence>
<dbReference type="GO" id="GO:0008270">
    <property type="term" value="F:zinc ion binding"/>
    <property type="evidence" value="ECO:0007669"/>
    <property type="project" value="UniProtKB-KW"/>
</dbReference>
<organism evidence="5 6">
    <name type="scientific">Eruca vesicaria subsp. sativa</name>
    <name type="common">Garden rocket</name>
    <name type="synonym">Eruca sativa</name>
    <dbReference type="NCBI Taxonomy" id="29727"/>
    <lineage>
        <taxon>Eukaryota</taxon>
        <taxon>Viridiplantae</taxon>
        <taxon>Streptophyta</taxon>
        <taxon>Embryophyta</taxon>
        <taxon>Tracheophyta</taxon>
        <taxon>Spermatophyta</taxon>
        <taxon>Magnoliopsida</taxon>
        <taxon>eudicotyledons</taxon>
        <taxon>Gunneridae</taxon>
        <taxon>Pentapetalae</taxon>
        <taxon>rosids</taxon>
        <taxon>malvids</taxon>
        <taxon>Brassicales</taxon>
        <taxon>Brassicaceae</taxon>
        <taxon>Brassiceae</taxon>
        <taxon>Eruca</taxon>
    </lineage>
</organism>
<keyword evidence="3" id="KW-0862">Zinc</keyword>
<dbReference type="PROSITE" id="PS01359">
    <property type="entry name" value="ZF_PHD_1"/>
    <property type="match status" value="1"/>
</dbReference>
<reference evidence="5 6" key="1">
    <citation type="submission" date="2022-03" db="EMBL/GenBank/DDBJ databases">
        <authorList>
            <person name="Macdonald S."/>
            <person name="Ahmed S."/>
            <person name="Newling K."/>
        </authorList>
    </citation>
    <scope>NUCLEOTIDE SEQUENCE [LARGE SCALE GENOMIC DNA]</scope>
</reference>
<dbReference type="InterPro" id="IPR011011">
    <property type="entry name" value="Znf_FYVE_PHD"/>
</dbReference>
<dbReference type="SUPFAM" id="SSF57903">
    <property type="entry name" value="FYVE/PHD zinc finger"/>
    <property type="match status" value="1"/>
</dbReference>
<dbReference type="InterPro" id="IPR013083">
    <property type="entry name" value="Znf_RING/FYVE/PHD"/>
</dbReference>
<dbReference type="InterPro" id="IPR019786">
    <property type="entry name" value="Zinc_finger_PHD-type_CS"/>
</dbReference>
<keyword evidence="1" id="KW-0479">Metal-binding</keyword>
<sequence length="191" mass="20762">MNQEQSLHQCAACGEQEAFLTYAVNALRRLCTDCLLKEHRNLFCPVCLHVHVTSPPPPEQSILCLNCPSITHLACSSSSSADADEASSFTCPPCSDPNFSFFPKSHQNGAETVLGQESSNALVAAANISAVLMKNAAAELKKEAHEKIFAAKEAKQRAKEALGNLQELVRKQKALEKSSNPNPNKRKNSDR</sequence>
<dbReference type="Proteomes" id="UP001642260">
    <property type="component" value="Unassembled WGS sequence"/>
</dbReference>
<name>A0ABC8L849_ERUVS</name>
<keyword evidence="6" id="KW-1185">Reference proteome</keyword>
<evidence type="ECO:0000313" key="6">
    <source>
        <dbReference type="Proteomes" id="UP001642260"/>
    </source>
</evidence>
<dbReference type="PANTHER" id="PTHR34451:SF7">
    <property type="entry name" value="PHD FINGER FAMILY PROTEIN"/>
    <property type="match status" value="1"/>
</dbReference>
<dbReference type="Gene3D" id="3.30.40.10">
    <property type="entry name" value="Zinc/RING finger domain, C3HC4 (zinc finger)"/>
    <property type="match status" value="1"/>
</dbReference>
<keyword evidence="2" id="KW-0863">Zinc-finger</keyword>
<evidence type="ECO:0000256" key="2">
    <source>
        <dbReference type="ARBA" id="ARBA00022771"/>
    </source>
</evidence>
<protein>
    <submittedName>
        <fullName evidence="5">Uncharacterized protein</fullName>
    </submittedName>
</protein>
<evidence type="ECO:0000256" key="4">
    <source>
        <dbReference type="SAM" id="MobiDB-lite"/>
    </source>
</evidence>